<proteinExistence type="predicted"/>
<reference evidence="1 2" key="2">
    <citation type="submission" date="2018-03" db="EMBL/GenBank/DDBJ databases">
        <authorList>
            <person name="Keele B.F."/>
        </authorList>
    </citation>
    <scope>NUCLEOTIDE SEQUENCE [LARGE SCALE GENOMIC DNA]</scope>
    <source>
        <strain evidence="1 2">CCALA 016</strain>
    </source>
</reference>
<dbReference type="GO" id="GO:0006281">
    <property type="term" value="P:DNA repair"/>
    <property type="evidence" value="ECO:0007669"/>
    <property type="project" value="TreeGrafter"/>
</dbReference>
<evidence type="ECO:0000313" key="1">
    <source>
        <dbReference type="EMBL" id="PSF37074.1"/>
    </source>
</evidence>
<protein>
    <submittedName>
        <fullName evidence="1">Carotenoid oxygenase</fullName>
    </submittedName>
</protein>
<sequence length="239" mass="27371">MTAKIIFFDFDGTIANTRDTFIEIVNGLSGEFGYKPVNQEDIEHFKNLSSREIIKQSKISLIQIPFLLRRVKIELNQKISTLEPFIGLSACLHQLISKGYTLGIITSNLEKNVITFLQNNELDHLFKFIYCDTSLFGKDKVINQIIRKNNFKRENIIYVGDETRDISAARKSNIKSIAVAWGFNSPQILTKYEPDVLIYSPQDLIKAVESLTEKVIIPSRDIHQSFQLTISQKGDEIRI</sequence>
<dbReference type="InterPro" id="IPR036412">
    <property type="entry name" value="HAD-like_sf"/>
</dbReference>
<dbReference type="SUPFAM" id="SSF56784">
    <property type="entry name" value="HAD-like"/>
    <property type="match status" value="1"/>
</dbReference>
<keyword evidence="2" id="KW-1185">Reference proteome</keyword>
<dbReference type="Gene3D" id="3.40.50.1000">
    <property type="entry name" value="HAD superfamily/HAD-like"/>
    <property type="match status" value="1"/>
</dbReference>
<dbReference type="InterPro" id="IPR041492">
    <property type="entry name" value="HAD_2"/>
</dbReference>
<dbReference type="PANTHER" id="PTHR43434:SF13">
    <property type="entry name" value="PHOSPHOGLYCOLATE PHOSPHATASE"/>
    <property type="match status" value="1"/>
</dbReference>
<dbReference type="RefSeq" id="WP_106457039.1">
    <property type="nucleotide sequence ID" value="NZ_PXOH01000011.1"/>
</dbReference>
<dbReference type="AlphaFoldDB" id="A0A2T1LXG3"/>
<dbReference type="Proteomes" id="UP000239001">
    <property type="component" value="Unassembled WGS sequence"/>
</dbReference>
<dbReference type="GO" id="GO:0008967">
    <property type="term" value="F:phosphoglycolate phosphatase activity"/>
    <property type="evidence" value="ECO:0007669"/>
    <property type="project" value="TreeGrafter"/>
</dbReference>
<dbReference type="Gene3D" id="1.10.150.240">
    <property type="entry name" value="Putative phosphatase, domain 2"/>
    <property type="match status" value="1"/>
</dbReference>
<comment type="caution">
    <text evidence="1">The sequence shown here is derived from an EMBL/GenBank/DDBJ whole genome shotgun (WGS) entry which is preliminary data.</text>
</comment>
<dbReference type="NCBIfam" id="TIGR01549">
    <property type="entry name" value="HAD-SF-IA-v1"/>
    <property type="match status" value="1"/>
</dbReference>
<reference evidence="1 2" key="1">
    <citation type="submission" date="2018-03" db="EMBL/GenBank/DDBJ databases">
        <title>The ancient ancestry and fast evolution of plastids.</title>
        <authorList>
            <person name="Moore K.R."/>
            <person name="Magnabosco C."/>
            <person name="Momper L."/>
            <person name="Gold D.A."/>
            <person name="Bosak T."/>
            <person name="Fournier G.P."/>
        </authorList>
    </citation>
    <scope>NUCLEOTIDE SEQUENCE [LARGE SCALE GENOMIC DNA]</scope>
    <source>
        <strain evidence="1 2">CCALA 016</strain>
    </source>
</reference>
<dbReference type="SFLD" id="SFLDG01129">
    <property type="entry name" value="C1.5:_HAD__Beta-PGM__Phosphata"/>
    <property type="match status" value="1"/>
</dbReference>
<dbReference type="InterPro" id="IPR006439">
    <property type="entry name" value="HAD-SF_hydro_IA"/>
</dbReference>
<dbReference type="InterPro" id="IPR050155">
    <property type="entry name" value="HAD-like_hydrolase_sf"/>
</dbReference>
<dbReference type="InterPro" id="IPR023198">
    <property type="entry name" value="PGP-like_dom2"/>
</dbReference>
<dbReference type="InterPro" id="IPR023214">
    <property type="entry name" value="HAD_sf"/>
</dbReference>
<dbReference type="EMBL" id="PXOH01000011">
    <property type="protein sequence ID" value="PSF37074.1"/>
    <property type="molecule type" value="Genomic_DNA"/>
</dbReference>
<gene>
    <name evidence="1" type="ORF">C7H19_11575</name>
</gene>
<organism evidence="1 2">
    <name type="scientific">Aphanothece hegewaldii CCALA 016</name>
    <dbReference type="NCBI Taxonomy" id="2107694"/>
    <lineage>
        <taxon>Bacteria</taxon>
        <taxon>Bacillati</taxon>
        <taxon>Cyanobacteriota</taxon>
        <taxon>Cyanophyceae</taxon>
        <taxon>Oscillatoriophycideae</taxon>
        <taxon>Chroococcales</taxon>
        <taxon>Aphanothecaceae</taxon>
        <taxon>Aphanothece</taxon>
    </lineage>
</organism>
<dbReference type="Pfam" id="PF13419">
    <property type="entry name" value="HAD_2"/>
    <property type="match status" value="1"/>
</dbReference>
<dbReference type="SFLD" id="SFLDS00003">
    <property type="entry name" value="Haloacid_Dehalogenase"/>
    <property type="match status" value="1"/>
</dbReference>
<name>A0A2T1LXG3_9CHRO</name>
<dbReference type="PANTHER" id="PTHR43434">
    <property type="entry name" value="PHOSPHOGLYCOLATE PHOSPHATASE"/>
    <property type="match status" value="1"/>
</dbReference>
<dbReference type="OrthoDB" id="9807630at2"/>
<dbReference type="GO" id="GO:0005829">
    <property type="term" value="C:cytosol"/>
    <property type="evidence" value="ECO:0007669"/>
    <property type="project" value="TreeGrafter"/>
</dbReference>
<accession>A0A2T1LXG3</accession>
<evidence type="ECO:0000313" key="2">
    <source>
        <dbReference type="Proteomes" id="UP000239001"/>
    </source>
</evidence>